<accession>A0AAU8FFE9</accession>
<dbReference type="EMBL" id="CP159289">
    <property type="protein sequence ID" value="XCH23294.1"/>
    <property type="molecule type" value="Genomic_DNA"/>
</dbReference>
<name>A0AAU8FFE9_9BACT</name>
<proteinExistence type="predicted"/>
<gene>
    <name evidence="1" type="ORF">ABV298_23640</name>
</gene>
<organism evidence="1">
    <name type="scientific">Dyadobacter sp. 676</name>
    <dbReference type="NCBI Taxonomy" id="3088362"/>
    <lineage>
        <taxon>Bacteria</taxon>
        <taxon>Pseudomonadati</taxon>
        <taxon>Bacteroidota</taxon>
        <taxon>Cytophagia</taxon>
        <taxon>Cytophagales</taxon>
        <taxon>Spirosomataceae</taxon>
        <taxon>Dyadobacter</taxon>
    </lineage>
</organism>
<reference evidence="1" key="1">
    <citation type="submission" date="2024-06" db="EMBL/GenBank/DDBJ databases">
        <title>Sequencing and assembly of the genome of Dyadobacter sp. strain 676, a symbiont of Cyamopsis tetragonoloba.</title>
        <authorList>
            <person name="Guro P."/>
            <person name="Sazanova A."/>
            <person name="Kuznetsova I."/>
            <person name="Belimov A."/>
            <person name="Safronova V."/>
        </authorList>
    </citation>
    <scope>NUCLEOTIDE SEQUENCE</scope>
    <source>
        <strain evidence="1">676</strain>
    </source>
</reference>
<dbReference type="PANTHER" id="PTHR43737:SF1">
    <property type="entry name" value="DUF1501 DOMAIN-CONTAINING PROTEIN"/>
    <property type="match status" value="1"/>
</dbReference>
<sequence length="510" mass="55447">MKRRNFLASASAMALPVMVNGFGITSLSSRSSLVQSLMNTAAVNTDRILVIIYLNGGNDGLNTVIPLQYYSKYQSIRSNIAIPQNKVLPLSGMPEAGLHPVMTGMRDMYNNGELAIINSVAYPNFNQSHHRSSDIWMTAVDSDKYANSGWAGRYLNNRFPGYPQNYPNDTMKDPLALQIGVLNSTSLLGPESPMNISVENITNFYNLMNGGRGISSSDLPCCDAGEMIEHVRQQQVLSTGYSGQIKKAYELGATKATYPTPVGTSDLSEQLKIVARLIHGGMQTKIYFVELGGFDTHGDQVSASDTTIGLHANLLKRLSDGVAAFQNDLKLQGTADRVVGMTFSDFGRRANSNASRGTDHGVAAPMFVFGKGIKRQMVGVVPDLNNDLEPPTTSPSNQNQEVKMQVDFRRVYSDILRDWFGTASSTTDSLLFRNFRTTSLFSNVIETTGSGAWLDRSIWSAGRAPGVADYVRVNPGHVVSIGQNITVRNIQVEGGGELNILGNFTINTTG</sequence>
<dbReference type="RefSeq" id="WP_353718620.1">
    <property type="nucleotide sequence ID" value="NZ_CP159289.1"/>
</dbReference>
<dbReference type="PANTHER" id="PTHR43737">
    <property type="entry name" value="BLL7424 PROTEIN"/>
    <property type="match status" value="1"/>
</dbReference>
<dbReference type="AlphaFoldDB" id="A0AAU8FFE9"/>
<protein>
    <submittedName>
        <fullName evidence="1">DUF1501 domain-containing protein</fullName>
    </submittedName>
</protein>
<dbReference type="Pfam" id="PF07394">
    <property type="entry name" value="DUF1501"/>
    <property type="match status" value="1"/>
</dbReference>
<dbReference type="InterPro" id="IPR010869">
    <property type="entry name" value="DUF1501"/>
</dbReference>
<evidence type="ECO:0000313" key="1">
    <source>
        <dbReference type="EMBL" id="XCH23294.1"/>
    </source>
</evidence>